<evidence type="ECO:0000313" key="10">
    <source>
        <dbReference type="Proteomes" id="UP000436181"/>
    </source>
</evidence>
<feature type="transmembrane region" description="Helical" evidence="8">
    <location>
        <begin position="6"/>
        <end position="24"/>
    </location>
</feature>
<feature type="transmembrane region" description="Helical" evidence="8">
    <location>
        <begin position="214"/>
        <end position="231"/>
    </location>
</feature>
<keyword evidence="6 8" id="KW-1133">Transmembrane helix</keyword>
<name>A0ABQ6VF77_9CORY</name>
<proteinExistence type="inferred from homology"/>
<evidence type="ECO:0000256" key="8">
    <source>
        <dbReference type="SAM" id="Phobius"/>
    </source>
</evidence>
<sequence>METDSLFLTLLNATAYVGGVPILWREIIGNAFGLASAIGGMRRVVWAWPVGIVGNILLFTVFMGGLFHTPQDLDLYGQAGRQVMFLIVSVYGWWRWSSAKRRGMRESHTTDPSRSIVSEPAESTAAVQPRWASTSQRIGMLIFAVVCTCVCAVVFQALGSWGPWADAWIFTGSILATYGMARGWTEFWLVWIAVDIVGVPLLLTAGYYPSAALYVVYGAFVVWGFVVWLRVQRRAPEAGTGGA</sequence>
<feature type="transmembrane region" description="Helical" evidence="8">
    <location>
        <begin position="79"/>
        <end position="96"/>
    </location>
</feature>
<organism evidence="9 10">
    <name type="scientific">Corynebacterium zhongnanshanii</name>
    <dbReference type="NCBI Taxonomy" id="2768834"/>
    <lineage>
        <taxon>Bacteria</taxon>
        <taxon>Bacillati</taxon>
        <taxon>Actinomycetota</taxon>
        <taxon>Actinomycetes</taxon>
        <taxon>Mycobacteriales</taxon>
        <taxon>Corynebacteriaceae</taxon>
        <taxon>Corynebacterium</taxon>
    </lineage>
</organism>
<evidence type="ECO:0000256" key="2">
    <source>
        <dbReference type="ARBA" id="ARBA00006669"/>
    </source>
</evidence>
<dbReference type="EMBL" id="WBZJ01000001">
    <property type="protein sequence ID" value="KAB3523067.1"/>
    <property type="molecule type" value="Genomic_DNA"/>
</dbReference>
<evidence type="ECO:0000313" key="9">
    <source>
        <dbReference type="EMBL" id="KAB3523067.1"/>
    </source>
</evidence>
<accession>A0ABQ6VF77</accession>
<comment type="caution">
    <text evidence="9">The sequence shown here is derived from an EMBL/GenBank/DDBJ whole genome shotgun (WGS) entry which is preliminary data.</text>
</comment>
<dbReference type="Proteomes" id="UP000436181">
    <property type="component" value="Unassembled WGS sequence"/>
</dbReference>
<comment type="similarity">
    <text evidence="2">Belongs to the nicotinamide ribonucleoside (NR) uptake permease (TC 4.B.1) family.</text>
</comment>
<keyword evidence="10" id="KW-1185">Reference proteome</keyword>
<evidence type="ECO:0000256" key="1">
    <source>
        <dbReference type="ARBA" id="ARBA00004651"/>
    </source>
</evidence>
<reference evidence="9 10" key="1">
    <citation type="submission" date="2019-10" db="EMBL/GenBank/DDBJ databases">
        <title>Corynebacterium sp novel species isolated from the respiratory tract of Marmot.</title>
        <authorList>
            <person name="Zhang G."/>
        </authorList>
    </citation>
    <scope>NUCLEOTIDE SEQUENCE [LARGE SCALE GENOMIC DNA]</scope>
    <source>
        <strain evidence="9 10">336</strain>
    </source>
</reference>
<feature type="transmembrane region" description="Helical" evidence="8">
    <location>
        <begin position="45"/>
        <end position="67"/>
    </location>
</feature>
<dbReference type="InterPro" id="IPR006419">
    <property type="entry name" value="NMN_transpt_PnuC"/>
</dbReference>
<evidence type="ECO:0000256" key="7">
    <source>
        <dbReference type="ARBA" id="ARBA00023136"/>
    </source>
</evidence>
<evidence type="ECO:0000256" key="4">
    <source>
        <dbReference type="ARBA" id="ARBA00022475"/>
    </source>
</evidence>
<dbReference type="PANTHER" id="PTHR36122:SF2">
    <property type="entry name" value="NICOTINAMIDE RIBOSIDE TRANSPORTER PNUC"/>
    <property type="match status" value="1"/>
</dbReference>
<protein>
    <submittedName>
        <fullName evidence="9">Nicotinamide riboside transporter PnuC</fullName>
    </submittedName>
</protein>
<feature type="transmembrane region" description="Helical" evidence="8">
    <location>
        <begin position="138"/>
        <end position="158"/>
    </location>
</feature>
<keyword evidence="4" id="KW-1003">Cell membrane</keyword>
<feature type="transmembrane region" description="Helical" evidence="8">
    <location>
        <begin position="188"/>
        <end position="208"/>
    </location>
</feature>
<dbReference type="RefSeq" id="WP_151843866.1">
    <property type="nucleotide sequence ID" value="NZ_WBZJ01000001.1"/>
</dbReference>
<gene>
    <name evidence="9" type="ORF">F8377_02595</name>
</gene>
<keyword evidence="5 8" id="KW-0812">Transmembrane</keyword>
<dbReference type="Pfam" id="PF04973">
    <property type="entry name" value="NMN_transporter"/>
    <property type="match status" value="1"/>
</dbReference>
<evidence type="ECO:0000256" key="6">
    <source>
        <dbReference type="ARBA" id="ARBA00022989"/>
    </source>
</evidence>
<feature type="transmembrane region" description="Helical" evidence="8">
    <location>
        <begin position="164"/>
        <end position="181"/>
    </location>
</feature>
<keyword evidence="7 8" id="KW-0472">Membrane</keyword>
<keyword evidence="3" id="KW-0813">Transport</keyword>
<evidence type="ECO:0000256" key="5">
    <source>
        <dbReference type="ARBA" id="ARBA00022692"/>
    </source>
</evidence>
<evidence type="ECO:0000256" key="3">
    <source>
        <dbReference type="ARBA" id="ARBA00022448"/>
    </source>
</evidence>
<dbReference type="PANTHER" id="PTHR36122">
    <property type="entry name" value="NICOTINAMIDE RIBOSIDE TRANSPORTER PNUC"/>
    <property type="match status" value="1"/>
</dbReference>
<comment type="subcellular location">
    <subcellularLocation>
        <location evidence="1">Cell membrane</location>
        <topology evidence="1">Multi-pass membrane protein</topology>
    </subcellularLocation>
</comment>